<dbReference type="AlphaFoldDB" id="A0AAN6MZY8"/>
<keyword evidence="1" id="KW-0472">Membrane</keyword>
<gene>
    <name evidence="2" type="ORF">QBC46DRAFT_45622</name>
</gene>
<feature type="transmembrane region" description="Helical" evidence="1">
    <location>
        <begin position="50"/>
        <end position="70"/>
    </location>
</feature>
<accession>A0AAN6MZY8</accession>
<dbReference type="Proteomes" id="UP001303473">
    <property type="component" value="Unassembled WGS sequence"/>
</dbReference>
<proteinExistence type="predicted"/>
<keyword evidence="1" id="KW-0812">Transmembrane</keyword>
<reference evidence="3" key="1">
    <citation type="journal article" date="2023" name="Mol. Phylogenet. Evol.">
        <title>Genome-scale phylogeny and comparative genomics of the fungal order Sordariales.</title>
        <authorList>
            <person name="Hensen N."/>
            <person name="Bonometti L."/>
            <person name="Westerberg I."/>
            <person name="Brannstrom I.O."/>
            <person name="Guillou S."/>
            <person name="Cros-Aarteil S."/>
            <person name="Calhoun S."/>
            <person name="Haridas S."/>
            <person name="Kuo A."/>
            <person name="Mondo S."/>
            <person name="Pangilinan J."/>
            <person name="Riley R."/>
            <person name="LaButti K."/>
            <person name="Andreopoulos B."/>
            <person name="Lipzen A."/>
            <person name="Chen C."/>
            <person name="Yan M."/>
            <person name="Daum C."/>
            <person name="Ng V."/>
            <person name="Clum A."/>
            <person name="Steindorff A."/>
            <person name="Ohm R.A."/>
            <person name="Martin F."/>
            <person name="Silar P."/>
            <person name="Natvig D.O."/>
            <person name="Lalanne C."/>
            <person name="Gautier V."/>
            <person name="Ament-Velasquez S.L."/>
            <person name="Kruys A."/>
            <person name="Hutchinson M.I."/>
            <person name="Powell A.J."/>
            <person name="Barry K."/>
            <person name="Miller A.N."/>
            <person name="Grigoriev I.V."/>
            <person name="Debuchy R."/>
            <person name="Gladieux P."/>
            <person name="Hiltunen Thoren M."/>
            <person name="Johannesson H."/>
        </authorList>
    </citation>
    <scope>NUCLEOTIDE SEQUENCE [LARGE SCALE GENOMIC DNA]</scope>
    <source>
        <strain evidence="3">CBS 340.73</strain>
    </source>
</reference>
<keyword evidence="1" id="KW-1133">Transmembrane helix</keyword>
<comment type="caution">
    <text evidence="2">The sequence shown here is derived from an EMBL/GenBank/DDBJ whole genome shotgun (WGS) entry which is preliminary data.</text>
</comment>
<keyword evidence="3" id="KW-1185">Reference proteome</keyword>
<evidence type="ECO:0000256" key="1">
    <source>
        <dbReference type="SAM" id="Phobius"/>
    </source>
</evidence>
<evidence type="ECO:0000313" key="2">
    <source>
        <dbReference type="EMBL" id="KAK3935668.1"/>
    </source>
</evidence>
<evidence type="ECO:0000313" key="3">
    <source>
        <dbReference type="Proteomes" id="UP001303473"/>
    </source>
</evidence>
<sequence length="204" mass="21500">MFSKTKYMSRGCRNSWPQSINHSYLKPPFKPHHHTTCSNIPKMVQLTSSLFSGLSAVVAIMASLPFTNAFSITRNGNTGVAPAQDLPFCTDVQGRGNGSFSDTLTSVSCIIRAASTSGARAAKPEPRGLLAARLDGPWCDFPGSVPSLSDMLALCPGLPDSISVGPTTTSAGCMQSSYSHPSRIELRGSARSPHPQSDSITGIG</sequence>
<name>A0AAN6MZY8_9PEZI</name>
<dbReference type="EMBL" id="MU853913">
    <property type="protein sequence ID" value="KAK3935668.1"/>
    <property type="molecule type" value="Genomic_DNA"/>
</dbReference>
<organism evidence="2 3">
    <name type="scientific">Diplogelasinospora grovesii</name>
    <dbReference type="NCBI Taxonomy" id="303347"/>
    <lineage>
        <taxon>Eukaryota</taxon>
        <taxon>Fungi</taxon>
        <taxon>Dikarya</taxon>
        <taxon>Ascomycota</taxon>
        <taxon>Pezizomycotina</taxon>
        <taxon>Sordariomycetes</taxon>
        <taxon>Sordariomycetidae</taxon>
        <taxon>Sordariales</taxon>
        <taxon>Diplogelasinosporaceae</taxon>
        <taxon>Diplogelasinospora</taxon>
    </lineage>
</organism>
<protein>
    <submittedName>
        <fullName evidence="2">Uncharacterized protein</fullName>
    </submittedName>
</protein>